<comment type="caution">
    <text evidence="4">The sequence shown here is derived from an EMBL/GenBank/DDBJ whole genome shotgun (WGS) entry which is preliminary data.</text>
</comment>
<dbReference type="InterPro" id="IPR050766">
    <property type="entry name" value="Bact_Lucif_Oxidored"/>
</dbReference>
<dbReference type="GO" id="GO:0016705">
    <property type="term" value="F:oxidoreductase activity, acting on paired donors, with incorporation or reduction of molecular oxygen"/>
    <property type="evidence" value="ECO:0007669"/>
    <property type="project" value="InterPro"/>
</dbReference>
<dbReference type="OrthoDB" id="9780518at2"/>
<dbReference type="RefSeq" id="WP_044245729.1">
    <property type="nucleotide sequence ID" value="NZ_ASRX01000044.1"/>
</dbReference>
<dbReference type="PANTHER" id="PTHR30137:SF20">
    <property type="entry name" value="N-ACETYL-S-ALKYLCYSTEINE MONOOXYGENASE"/>
    <property type="match status" value="1"/>
</dbReference>
<dbReference type="SUPFAM" id="SSF51679">
    <property type="entry name" value="Bacterial luciferase-like"/>
    <property type="match status" value="1"/>
</dbReference>
<protein>
    <recommendedName>
        <fullName evidence="2">Luciferase-like monooxygenase</fullName>
    </recommendedName>
</protein>
<evidence type="ECO:0000256" key="2">
    <source>
        <dbReference type="ARBA" id="ARBA00074555"/>
    </source>
</evidence>
<dbReference type="InterPro" id="IPR011251">
    <property type="entry name" value="Luciferase-like_dom"/>
</dbReference>
<dbReference type="AlphaFoldDB" id="A0A017T484"/>
<proteinExistence type="predicted"/>
<dbReference type="Proteomes" id="UP000019678">
    <property type="component" value="Unassembled WGS sequence"/>
</dbReference>
<comment type="similarity">
    <text evidence="1">To bacterial alkanal monooxygenase alpha and beta chains.</text>
</comment>
<name>A0A017T484_9BACT</name>
<reference evidence="4 5" key="1">
    <citation type="submission" date="2013-05" db="EMBL/GenBank/DDBJ databases">
        <title>Genome assembly of Chondromyces apiculatus DSM 436.</title>
        <authorList>
            <person name="Sharma G."/>
            <person name="Khatri I."/>
            <person name="Kaur C."/>
            <person name="Mayilraj S."/>
            <person name="Subramanian S."/>
        </authorList>
    </citation>
    <scope>NUCLEOTIDE SEQUENCE [LARGE SCALE GENOMIC DNA]</scope>
    <source>
        <strain evidence="4 5">DSM 436</strain>
    </source>
</reference>
<keyword evidence="5" id="KW-1185">Reference proteome</keyword>
<dbReference type="InterPro" id="IPR036661">
    <property type="entry name" value="Luciferase-like_sf"/>
</dbReference>
<dbReference type="FunFam" id="3.20.20.30:FF:000002">
    <property type="entry name" value="LLM class flavin-dependent oxidoreductase"/>
    <property type="match status" value="1"/>
</dbReference>
<dbReference type="NCBIfam" id="TIGR03558">
    <property type="entry name" value="oxido_grp_1"/>
    <property type="match status" value="1"/>
</dbReference>
<gene>
    <name evidence="4" type="ORF">CAP_5406</name>
</gene>
<organism evidence="4 5">
    <name type="scientific">Chondromyces apiculatus DSM 436</name>
    <dbReference type="NCBI Taxonomy" id="1192034"/>
    <lineage>
        <taxon>Bacteria</taxon>
        <taxon>Pseudomonadati</taxon>
        <taxon>Myxococcota</taxon>
        <taxon>Polyangia</taxon>
        <taxon>Polyangiales</taxon>
        <taxon>Polyangiaceae</taxon>
        <taxon>Chondromyces</taxon>
    </lineage>
</organism>
<evidence type="ECO:0000259" key="3">
    <source>
        <dbReference type="Pfam" id="PF00296"/>
    </source>
</evidence>
<dbReference type="eggNOG" id="COG2141">
    <property type="taxonomic scope" value="Bacteria"/>
</dbReference>
<dbReference type="Pfam" id="PF00296">
    <property type="entry name" value="Bac_luciferase"/>
    <property type="match status" value="1"/>
</dbReference>
<evidence type="ECO:0000313" key="4">
    <source>
        <dbReference type="EMBL" id="EYF03615.1"/>
    </source>
</evidence>
<dbReference type="GO" id="GO:0005829">
    <property type="term" value="C:cytosol"/>
    <property type="evidence" value="ECO:0007669"/>
    <property type="project" value="TreeGrafter"/>
</dbReference>
<evidence type="ECO:0000256" key="1">
    <source>
        <dbReference type="ARBA" id="ARBA00007789"/>
    </source>
</evidence>
<dbReference type="InterPro" id="IPR019949">
    <property type="entry name" value="CmoO-like"/>
</dbReference>
<evidence type="ECO:0000313" key="5">
    <source>
        <dbReference type="Proteomes" id="UP000019678"/>
    </source>
</evidence>
<accession>A0A017T484</accession>
<dbReference type="EMBL" id="ASRX01000044">
    <property type="protein sequence ID" value="EYF03615.1"/>
    <property type="molecule type" value="Genomic_DNA"/>
</dbReference>
<dbReference type="STRING" id="1192034.CAP_5406"/>
<dbReference type="Gene3D" id="3.20.20.30">
    <property type="entry name" value="Luciferase-like domain"/>
    <property type="match status" value="1"/>
</dbReference>
<dbReference type="PANTHER" id="PTHR30137">
    <property type="entry name" value="LUCIFERASE-LIKE MONOOXYGENASE"/>
    <property type="match status" value="1"/>
</dbReference>
<sequence>MDLSLGILDQSPIRTGSTAAESIAETLALARLADRLGYQRYWFSEHHSAGGFAGSVPEILIGRVAMETRRIRVGSGGVMLPNYSPLKVAECFRMLEILHPGRVDLGVGRAAGGMPRAARALGTSELEGPAFDEKLRLLLDFLFERLDPAHPFHRVRAVPGGGGAPEVWLLGSGVESAERAAEQGISFCYAHFFYPGGEEAMDVYRRRFRPSPWLREPRGAIAVSVVCAESAAEARQLAIPSACWGTRLVQGEGGTFPSPDEVEAQRPTWTPDETALIEARLDQTVTGTPATVRDALGALTEAYGVRELLAVTITHDPAVRQRSYTWLAEAFGLEEARQA</sequence>
<feature type="domain" description="Luciferase-like" evidence="3">
    <location>
        <begin position="5"/>
        <end position="302"/>
    </location>
</feature>